<gene>
    <name evidence="2" type="ORF">F511_41624</name>
</gene>
<evidence type="ECO:0000256" key="1">
    <source>
        <dbReference type="SAM" id="MobiDB-lite"/>
    </source>
</evidence>
<protein>
    <submittedName>
        <fullName evidence="2">Uncharacterized protein</fullName>
    </submittedName>
</protein>
<dbReference type="AlphaFoldDB" id="A0A2Z7B425"/>
<evidence type="ECO:0000313" key="2">
    <source>
        <dbReference type="EMBL" id="KZV29121.1"/>
    </source>
</evidence>
<organism evidence="2 3">
    <name type="scientific">Dorcoceras hygrometricum</name>
    <dbReference type="NCBI Taxonomy" id="472368"/>
    <lineage>
        <taxon>Eukaryota</taxon>
        <taxon>Viridiplantae</taxon>
        <taxon>Streptophyta</taxon>
        <taxon>Embryophyta</taxon>
        <taxon>Tracheophyta</taxon>
        <taxon>Spermatophyta</taxon>
        <taxon>Magnoliopsida</taxon>
        <taxon>eudicotyledons</taxon>
        <taxon>Gunneridae</taxon>
        <taxon>Pentapetalae</taxon>
        <taxon>asterids</taxon>
        <taxon>lamiids</taxon>
        <taxon>Lamiales</taxon>
        <taxon>Gesneriaceae</taxon>
        <taxon>Didymocarpoideae</taxon>
        <taxon>Trichosporeae</taxon>
        <taxon>Loxocarpinae</taxon>
        <taxon>Dorcoceras</taxon>
    </lineage>
</organism>
<feature type="region of interest" description="Disordered" evidence="1">
    <location>
        <begin position="45"/>
        <end position="76"/>
    </location>
</feature>
<evidence type="ECO:0000313" key="3">
    <source>
        <dbReference type="Proteomes" id="UP000250235"/>
    </source>
</evidence>
<proteinExistence type="predicted"/>
<dbReference type="Proteomes" id="UP000250235">
    <property type="component" value="Unassembled WGS sequence"/>
</dbReference>
<keyword evidence="3" id="KW-1185">Reference proteome</keyword>
<name>A0A2Z7B425_9LAMI</name>
<sequence length="76" mass="8128">MYDFPSVLNSVGLLVQADEGVLIPVVDLIRRSTAAYNSRARFPCESGWSQAPRRQQGFPGYSAGRGGESAGDIPKG</sequence>
<reference evidence="2 3" key="1">
    <citation type="journal article" date="2015" name="Proc. Natl. Acad. Sci. U.S.A.">
        <title>The resurrection genome of Boea hygrometrica: A blueprint for survival of dehydration.</title>
        <authorList>
            <person name="Xiao L."/>
            <person name="Yang G."/>
            <person name="Zhang L."/>
            <person name="Yang X."/>
            <person name="Zhao S."/>
            <person name="Ji Z."/>
            <person name="Zhou Q."/>
            <person name="Hu M."/>
            <person name="Wang Y."/>
            <person name="Chen M."/>
            <person name="Xu Y."/>
            <person name="Jin H."/>
            <person name="Xiao X."/>
            <person name="Hu G."/>
            <person name="Bao F."/>
            <person name="Hu Y."/>
            <person name="Wan P."/>
            <person name="Li L."/>
            <person name="Deng X."/>
            <person name="Kuang T."/>
            <person name="Xiang C."/>
            <person name="Zhu J.K."/>
            <person name="Oliver M.J."/>
            <person name="He Y."/>
        </authorList>
    </citation>
    <scope>NUCLEOTIDE SEQUENCE [LARGE SCALE GENOMIC DNA]</scope>
    <source>
        <strain evidence="3">cv. XS01</strain>
    </source>
</reference>
<accession>A0A2Z7B425</accession>
<dbReference type="EMBL" id="KV009508">
    <property type="protein sequence ID" value="KZV29121.1"/>
    <property type="molecule type" value="Genomic_DNA"/>
</dbReference>